<evidence type="ECO:0000313" key="13">
    <source>
        <dbReference type="EMBL" id="NPE12804.1"/>
    </source>
</evidence>
<feature type="binding site" evidence="11">
    <location>
        <begin position="80"/>
        <end position="81"/>
    </location>
    <ligand>
        <name>NAD(+)</name>
        <dbReference type="ChEBI" id="CHEBI:57540"/>
    </ligand>
</feature>
<comment type="function">
    <text evidence="1 11">DNA ligase that catalyzes the formation of phosphodiester linkages between 5'-phosphoryl and 3'-hydroxyl groups in double-stranded DNA using NAD as a coenzyme and as the energy source for the reaction. It is essential for DNA replication and repair of damaged DNA.</text>
</comment>
<comment type="catalytic activity">
    <reaction evidence="10 11">
        <text>NAD(+) + (deoxyribonucleotide)n-3'-hydroxyl + 5'-phospho-(deoxyribonucleotide)m = (deoxyribonucleotide)n+m + AMP + beta-nicotinamide D-nucleotide.</text>
        <dbReference type="EC" id="6.5.1.2"/>
    </reaction>
</comment>
<feature type="binding site" evidence="11">
    <location>
        <position position="134"/>
    </location>
    <ligand>
        <name>NAD(+)</name>
        <dbReference type="ChEBI" id="CHEBI:57540"/>
    </ligand>
</feature>
<keyword evidence="5 11" id="KW-0227">DNA damage</keyword>
<dbReference type="Gene3D" id="3.40.50.10190">
    <property type="entry name" value="BRCT domain"/>
    <property type="match status" value="1"/>
</dbReference>
<dbReference type="InterPro" id="IPR004149">
    <property type="entry name" value="Znf_DNAligase_C4"/>
</dbReference>
<keyword evidence="11" id="KW-0464">Manganese</keyword>
<dbReference type="Gene3D" id="1.10.287.610">
    <property type="entry name" value="Helix hairpin bin"/>
    <property type="match status" value="1"/>
</dbReference>
<evidence type="ECO:0000256" key="1">
    <source>
        <dbReference type="ARBA" id="ARBA00004067"/>
    </source>
</evidence>
<keyword evidence="3 11" id="KW-0235">DNA replication</keyword>
<feature type="binding site" evidence="11">
    <location>
        <position position="406"/>
    </location>
    <ligand>
        <name>Zn(2+)</name>
        <dbReference type="ChEBI" id="CHEBI:29105"/>
    </ligand>
</feature>
<dbReference type="Gene3D" id="2.40.50.140">
    <property type="entry name" value="Nucleic acid-binding proteins"/>
    <property type="match status" value="1"/>
</dbReference>
<dbReference type="PROSITE" id="PS01056">
    <property type="entry name" value="DNA_LIGASE_N2"/>
    <property type="match status" value="1"/>
</dbReference>
<dbReference type="Pfam" id="PF12826">
    <property type="entry name" value="HHH_2"/>
    <property type="match status" value="1"/>
</dbReference>
<feature type="binding site" evidence="11">
    <location>
        <position position="111"/>
    </location>
    <ligand>
        <name>NAD(+)</name>
        <dbReference type="ChEBI" id="CHEBI:57540"/>
    </ligand>
</feature>
<dbReference type="SUPFAM" id="SSF47781">
    <property type="entry name" value="RuvA domain 2-like"/>
    <property type="match status" value="1"/>
</dbReference>
<dbReference type="InterPro" id="IPR041663">
    <property type="entry name" value="DisA/LigA_HHH"/>
</dbReference>
<dbReference type="SUPFAM" id="SSF52113">
    <property type="entry name" value="BRCT domain"/>
    <property type="match status" value="1"/>
</dbReference>
<evidence type="ECO:0000256" key="10">
    <source>
        <dbReference type="ARBA" id="ARBA00034005"/>
    </source>
</evidence>
<dbReference type="NCBIfam" id="TIGR00575">
    <property type="entry name" value="dnlj"/>
    <property type="match status" value="1"/>
</dbReference>
<dbReference type="PANTHER" id="PTHR23389">
    <property type="entry name" value="CHROMOSOME TRANSMISSION FIDELITY FACTOR 18"/>
    <property type="match status" value="1"/>
</dbReference>
<dbReference type="Gene3D" id="6.20.10.30">
    <property type="match status" value="1"/>
</dbReference>
<evidence type="ECO:0000256" key="8">
    <source>
        <dbReference type="ARBA" id="ARBA00023027"/>
    </source>
</evidence>
<keyword evidence="8 11" id="KW-0520">NAD</keyword>
<evidence type="ECO:0000256" key="7">
    <source>
        <dbReference type="ARBA" id="ARBA00022842"/>
    </source>
</evidence>
<feature type="binding site" evidence="11">
    <location>
        <position position="309"/>
    </location>
    <ligand>
        <name>NAD(+)</name>
        <dbReference type="ChEBI" id="CHEBI:57540"/>
    </ligand>
</feature>
<dbReference type="InterPro" id="IPR001357">
    <property type="entry name" value="BRCT_dom"/>
</dbReference>
<dbReference type="InterPro" id="IPR036420">
    <property type="entry name" value="BRCT_dom_sf"/>
</dbReference>
<keyword evidence="14" id="KW-1185">Reference proteome</keyword>
<name>A0ABX2AQ81_9BACT</name>
<dbReference type="Gene3D" id="1.10.150.20">
    <property type="entry name" value="5' to 3' exonuclease, C-terminal subdomain"/>
    <property type="match status" value="2"/>
</dbReference>
<evidence type="ECO:0000259" key="12">
    <source>
        <dbReference type="PROSITE" id="PS50172"/>
    </source>
</evidence>
<feature type="binding site" evidence="11">
    <location>
        <position position="170"/>
    </location>
    <ligand>
        <name>NAD(+)</name>
        <dbReference type="ChEBI" id="CHEBI:57540"/>
    </ligand>
</feature>
<feature type="domain" description="BRCT" evidence="12">
    <location>
        <begin position="586"/>
        <end position="667"/>
    </location>
</feature>
<evidence type="ECO:0000256" key="5">
    <source>
        <dbReference type="ARBA" id="ARBA00022763"/>
    </source>
</evidence>
<feature type="binding site" evidence="11">
    <location>
        <position position="285"/>
    </location>
    <ligand>
        <name>NAD(+)</name>
        <dbReference type="ChEBI" id="CHEBI:57540"/>
    </ligand>
</feature>
<proteinExistence type="inferred from homology"/>
<comment type="caution">
    <text evidence="13">The sequence shown here is derived from an EMBL/GenBank/DDBJ whole genome shotgun (WGS) entry which is preliminary data.</text>
</comment>
<dbReference type="GO" id="GO:0003911">
    <property type="term" value="F:DNA ligase (NAD+) activity"/>
    <property type="evidence" value="ECO:0007669"/>
    <property type="project" value="UniProtKB-EC"/>
</dbReference>
<dbReference type="Pfam" id="PF03120">
    <property type="entry name" value="OB_DNA_ligase"/>
    <property type="match status" value="1"/>
</dbReference>
<dbReference type="Gene3D" id="3.30.470.30">
    <property type="entry name" value="DNA ligase/mRNA capping enzyme"/>
    <property type="match status" value="1"/>
</dbReference>
<dbReference type="EC" id="6.5.1.2" evidence="11"/>
<dbReference type="InterPro" id="IPR013839">
    <property type="entry name" value="DNAligase_adenylation"/>
</dbReference>
<reference evidence="13 14" key="1">
    <citation type="submission" date="2020-05" db="EMBL/GenBank/DDBJ databases">
        <title>Distinct polysaccharide utilization as determinants for interspecies competition between intestinal Prevotella spp.</title>
        <authorList>
            <person name="Galvez E.J.C."/>
            <person name="Iljazovic A."/>
            <person name="Strowig T."/>
        </authorList>
    </citation>
    <scope>NUCLEOTIDE SEQUENCE [LARGE SCALE GENOMIC DNA]</scope>
    <source>
        <strain evidence="13 14">PROD</strain>
    </source>
</reference>
<evidence type="ECO:0000256" key="11">
    <source>
        <dbReference type="HAMAP-Rule" id="MF_01588"/>
    </source>
</evidence>
<keyword evidence="6 11" id="KW-0862">Zinc</keyword>
<dbReference type="SMART" id="SM00532">
    <property type="entry name" value="LIGANc"/>
    <property type="match status" value="1"/>
</dbReference>
<dbReference type="HAMAP" id="MF_01588">
    <property type="entry name" value="DNA_ligase_A"/>
    <property type="match status" value="1"/>
</dbReference>
<dbReference type="InterPro" id="IPR033136">
    <property type="entry name" value="DNA_ligase_CS"/>
</dbReference>
<evidence type="ECO:0000256" key="9">
    <source>
        <dbReference type="ARBA" id="ARBA00023204"/>
    </source>
</evidence>
<dbReference type="InterPro" id="IPR010994">
    <property type="entry name" value="RuvA_2-like"/>
</dbReference>
<feature type="active site" description="N6-AMP-lysine intermediate" evidence="11">
    <location>
        <position position="113"/>
    </location>
</feature>
<keyword evidence="7 11" id="KW-0460">Magnesium</keyword>
<dbReference type="NCBIfam" id="NF005932">
    <property type="entry name" value="PRK07956.1"/>
    <property type="match status" value="1"/>
</dbReference>
<dbReference type="Pfam" id="PF01653">
    <property type="entry name" value="DNA_ligase_aden"/>
    <property type="match status" value="1"/>
</dbReference>
<feature type="binding site" evidence="11">
    <location>
        <position position="403"/>
    </location>
    <ligand>
        <name>Zn(2+)</name>
        <dbReference type="ChEBI" id="CHEBI:29105"/>
    </ligand>
</feature>
<dbReference type="InterPro" id="IPR001679">
    <property type="entry name" value="DNA_ligase"/>
</dbReference>
<dbReference type="SUPFAM" id="SSF50249">
    <property type="entry name" value="Nucleic acid-binding proteins"/>
    <property type="match status" value="1"/>
</dbReference>
<gene>
    <name evidence="11 13" type="primary">ligA</name>
    <name evidence="13" type="ORF">HPS55_00390</name>
</gene>
<evidence type="ECO:0000256" key="4">
    <source>
        <dbReference type="ARBA" id="ARBA00022723"/>
    </source>
</evidence>
<sequence>MNEKDRILQLRNELHEHNRRYYVLNMPTVSDMEFDMMMRELQELEARHPEMADDNSPTQRVGSDINREFTQVEHRYPMLSLSNTYNEAEVADFYNSVKKGLGGEDFEICCEMKYDGLSISLTYENGRLVRAVTRGDGVRGDDVTANVKTIKSIPLVVNAEVPEKFEIRGEILMPWRVFERLNMEREAAEEPLFANPRNAASGTLKSQNSALVASRQLDAYLYYMLGDELPFDGHWENLETAHGWGFKTSDGMRKVKTLEEIYEFIRFWDKERSNLPVATDGIVLKVNSLRQQRALGYTAKSPRWAIAYKFKAERERTRLNEVTFQVGRTGHITPVANMEPVQLAGTTVRRATLNNEDFIRSFNLHIGDYVYVEKGGEIIPKIVGVDEKSRESDAEPVKFAVYCPECGATLIRPEGEAAHYCPNDSGCPPQIKGRIEHYISRKAMNIDSLGPETVDEYYRRGLIHNVADLYDIQVQQINGDGSREKSARKVVQGIADSLQVPFERVVFALGIRFVGETSAKLLARHFKTMDALASAGIDELMQVEGIGEVIARSVITYFHDPVNMKIVERLRDYGVQMQLSEDQMAGTDDRLAGRTIVISGVFSRHSRDEYKAMIEKYGGKNSGSISSKTSFVLAGENMGPSKLQKAEKLGVRIISEDEFLKEVLGAD</sequence>
<dbReference type="InterPro" id="IPR004150">
    <property type="entry name" value="NAD_DNA_ligase_OB"/>
</dbReference>
<evidence type="ECO:0000256" key="2">
    <source>
        <dbReference type="ARBA" id="ARBA00022598"/>
    </source>
</evidence>
<accession>A0ABX2AQ81</accession>
<dbReference type="PIRSF" id="PIRSF001604">
    <property type="entry name" value="LigA"/>
    <property type="match status" value="1"/>
</dbReference>
<dbReference type="Proteomes" id="UP001193734">
    <property type="component" value="Unassembled WGS sequence"/>
</dbReference>
<feature type="binding site" evidence="11">
    <location>
        <position position="421"/>
    </location>
    <ligand>
        <name>Zn(2+)</name>
        <dbReference type="ChEBI" id="CHEBI:29105"/>
    </ligand>
</feature>
<dbReference type="RefSeq" id="WP_172173385.1">
    <property type="nucleotide sequence ID" value="NZ_CASGIA010000008.1"/>
</dbReference>
<dbReference type="InterPro" id="IPR012340">
    <property type="entry name" value="NA-bd_OB-fold"/>
</dbReference>
<keyword evidence="4 11" id="KW-0479">Metal-binding</keyword>
<feature type="binding site" evidence="11">
    <location>
        <begin position="31"/>
        <end position="35"/>
    </location>
    <ligand>
        <name>NAD(+)</name>
        <dbReference type="ChEBI" id="CHEBI:57540"/>
    </ligand>
</feature>
<evidence type="ECO:0000313" key="14">
    <source>
        <dbReference type="Proteomes" id="UP001193734"/>
    </source>
</evidence>
<dbReference type="SUPFAM" id="SSF56091">
    <property type="entry name" value="DNA ligase/mRNA capping enzyme, catalytic domain"/>
    <property type="match status" value="1"/>
</dbReference>
<dbReference type="EMBL" id="JABKKE010000001">
    <property type="protein sequence ID" value="NPE12804.1"/>
    <property type="molecule type" value="Genomic_DNA"/>
</dbReference>
<organism evidence="13 14">
    <name type="scientific">Xylanibacter rodentium</name>
    <dbReference type="NCBI Taxonomy" id="2736289"/>
    <lineage>
        <taxon>Bacteria</taxon>
        <taxon>Pseudomonadati</taxon>
        <taxon>Bacteroidota</taxon>
        <taxon>Bacteroidia</taxon>
        <taxon>Bacteroidales</taxon>
        <taxon>Prevotellaceae</taxon>
        <taxon>Xylanibacter</taxon>
    </lineage>
</organism>
<evidence type="ECO:0000256" key="3">
    <source>
        <dbReference type="ARBA" id="ARBA00022705"/>
    </source>
</evidence>
<dbReference type="GeneID" id="82156213"/>
<comment type="similarity">
    <text evidence="11">Belongs to the NAD-dependent DNA ligase family. LigA subfamily.</text>
</comment>
<dbReference type="PANTHER" id="PTHR23389:SF9">
    <property type="entry name" value="DNA LIGASE"/>
    <property type="match status" value="1"/>
</dbReference>
<dbReference type="CDD" id="cd00114">
    <property type="entry name" value="LIGANc"/>
    <property type="match status" value="1"/>
</dbReference>
<comment type="cofactor">
    <cofactor evidence="11">
        <name>Mg(2+)</name>
        <dbReference type="ChEBI" id="CHEBI:18420"/>
    </cofactor>
    <cofactor evidence="11">
        <name>Mn(2+)</name>
        <dbReference type="ChEBI" id="CHEBI:29035"/>
    </cofactor>
</comment>
<dbReference type="Pfam" id="PF03119">
    <property type="entry name" value="DNA_ligase_ZBD"/>
    <property type="match status" value="1"/>
</dbReference>
<evidence type="ECO:0000256" key="6">
    <source>
        <dbReference type="ARBA" id="ARBA00022833"/>
    </source>
</evidence>
<feature type="binding site" evidence="11">
    <location>
        <position position="427"/>
    </location>
    <ligand>
        <name>Zn(2+)</name>
        <dbReference type="ChEBI" id="CHEBI:29105"/>
    </ligand>
</feature>
<keyword evidence="9 11" id="KW-0234">DNA repair</keyword>
<protein>
    <recommendedName>
        <fullName evidence="11">DNA ligase</fullName>
        <ecNumber evidence="11">6.5.1.2</ecNumber>
    </recommendedName>
    <alternativeName>
        <fullName evidence="11">Polydeoxyribonucleotide synthase [NAD(+)]</fullName>
    </alternativeName>
</protein>
<keyword evidence="2 11" id="KW-0436">Ligase</keyword>
<dbReference type="PROSITE" id="PS50172">
    <property type="entry name" value="BRCT"/>
    <property type="match status" value="1"/>
</dbReference>
<dbReference type="SMART" id="SM00292">
    <property type="entry name" value="BRCT"/>
    <property type="match status" value="1"/>
</dbReference>
<dbReference type="Pfam" id="PF00533">
    <property type="entry name" value="BRCT"/>
    <property type="match status" value="1"/>
</dbReference>
<dbReference type="InterPro" id="IPR013840">
    <property type="entry name" value="DNAligase_N"/>
</dbReference>